<feature type="transmembrane region" description="Helical" evidence="1">
    <location>
        <begin position="194"/>
        <end position="217"/>
    </location>
</feature>
<evidence type="ECO:0000256" key="1">
    <source>
        <dbReference type="SAM" id="Phobius"/>
    </source>
</evidence>
<gene>
    <name evidence="2" type="ORF">GCM10023176_43180</name>
</gene>
<keyword evidence="1" id="KW-0812">Transmembrane</keyword>
<evidence type="ECO:0000313" key="2">
    <source>
        <dbReference type="EMBL" id="GAA4574941.1"/>
    </source>
</evidence>
<feature type="transmembrane region" description="Helical" evidence="1">
    <location>
        <begin position="96"/>
        <end position="114"/>
    </location>
</feature>
<comment type="caution">
    <text evidence="2">The sequence shown here is derived from an EMBL/GenBank/DDBJ whole genome shotgun (WGS) entry which is preliminary data.</text>
</comment>
<accession>A0ABP8SSM5</accession>
<evidence type="ECO:0008006" key="4">
    <source>
        <dbReference type="Google" id="ProtNLM"/>
    </source>
</evidence>
<name>A0ABP8SSM5_9ACTN</name>
<feature type="transmembrane region" description="Helical" evidence="1">
    <location>
        <begin position="171"/>
        <end position="188"/>
    </location>
</feature>
<proteinExistence type="predicted"/>
<dbReference type="InterPro" id="IPR009339">
    <property type="entry name" value="DUF998"/>
</dbReference>
<dbReference type="RefSeq" id="WP_346122222.1">
    <property type="nucleotide sequence ID" value="NZ_BAABGU010000025.1"/>
</dbReference>
<sequence length="220" mass="22442">MSSQSTSTRDARPALSAATRTLLVCGALAGPVFVGTVAAQVLTRDGFDLRRHPISLLTLGAQGWIQVAAFIVAGLLSLAYAVGLRRVLRAGPAGTWAPLLVGVFGLGLVLGGMFRPDPALGFPPGAPAGNADPMSWHGTLHAVAAPLAFSALVLACFVVVRRAVVLGQPGWAAYSATTGVLALVLVAWPGQEGLSVRLAVAVTIAFAWTTALALGLLTSE</sequence>
<dbReference type="EMBL" id="BAABGU010000025">
    <property type="protein sequence ID" value="GAA4574941.1"/>
    <property type="molecule type" value="Genomic_DNA"/>
</dbReference>
<keyword evidence="1" id="KW-0472">Membrane</keyword>
<organism evidence="2 3">
    <name type="scientific">Micromonospora coerulea</name>
    <dbReference type="NCBI Taxonomy" id="47856"/>
    <lineage>
        <taxon>Bacteria</taxon>
        <taxon>Bacillati</taxon>
        <taxon>Actinomycetota</taxon>
        <taxon>Actinomycetes</taxon>
        <taxon>Micromonosporales</taxon>
        <taxon>Micromonosporaceae</taxon>
        <taxon>Micromonospora</taxon>
    </lineage>
</organism>
<dbReference type="Pfam" id="PF06197">
    <property type="entry name" value="DUF998"/>
    <property type="match status" value="1"/>
</dbReference>
<evidence type="ECO:0000313" key="3">
    <source>
        <dbReference type="Proteomes" id="UP001500307"/>
    </source>
</evidence>
<feature type="transmembrane region" description="Helical" evidence="1">
    <location>
        <begin position="63"/>
        <end position="84"/>
    </location>
</feature>
<feature type="transmembrane region" description="Helical" evidence="1">
    <location>
        <begin position="21"/>
        <end position="43"/>
    </location>
</feature>
<keyword evidence="1" id="KW-1133">Transmembrane helix</keyword>
<reference evidence="3" key="1">
    <citation type="journal article" date="2019" name="Int. J. Syst. Evol. Microbiol.">
        <title>The Global Catalogue of Microorganisms (GCM) 10K type strain sequencing project: providing services to taxonomists for standard genome sequencing and annotation.</title>
        <authorList>
            <consortium name="The Broad Institute Genomics Platform"/>
            <consortium name="The Broad Institute Genome Sequencing Center for Infectious Disease"/>
            <person name="Wu L."/>
            <person name="Ma J."/>
        </authorList>
    </citation>
    <scope>NUCLEOTIDE SEQUENCE [LARGE SCALE GENOMIC DNA]</scope>
    <source>
        <strain evidence="3">JCM 3175</strain>
    </source>
</reference>
<feature type="transmembrane region" description="Helical" evidence="1">
    <location>
        <begin position="134"/>
        <end position="159"/>
    </location>
</feature>
<dbReference type="Proteomes" id="UP001500307">
    <property type="component" value="Unassembled WGS sequence"/>
</dbReference>
<keyword evidence="3" id="KW-1185">Reference proteome</keyword>
<protein>
    <recommendedName>
        <fullName evidence="4">DUF998 domain-containing protein</fullName>
    </recommendedName>
</protein>